<dbReference type="SUPFAM" id="SSF54637">
    <property type="entry name" value="Thioesterase/thiol ester dehydrase-isomerase"/>
    <property type="match status" value="1"/>
</dbReference>
<keyword evidence="2" id="KW-1185">Reference proteome</keyword>
<accession>A0ABW2Y9U8</accession>
<gene>
    <name evidence="1" type="ORF">ACFQ0E_06920</name>
</gene>
<proteinExistence type="predicted"/>
<protein>
    <submittedName>
        <fullName evidence="1">Hotdog fold domain-containing protein</fullName>
    </submittedName>
</protein>
<organism evidence="1 2">
    <name type="scientific">Lysobacter brunescens</name>
    <dbReference type="NCBI Taxonomy" id="262323"/>
    <lineage>
        <taxon>Bacteria</taxon>
        <taxon>Pseudomonadati</taxon>
        <taxon>Pseudomonadota</taxon>
        <taxon>Gammaproteobacteria</taxon>
        <taxon>Lysobacterales</taxon>
        <taxon>Lysobacteraceae</taxon>
        <taxon>Lysobacter</taxon>
    </lineage>
</organism>
<dbReference type="Gene3D" id="3.10.129.10">
    <property type="entry name" value="Hotdog Thioesterase"/>
    <property type="match status" value="1"/>
</dbReference>
<dbReference type="InterPro" id="IPR029069">
    <property type="entry name" value="HotDog_dom_sf"/>
</dbReference>
<evidence type="ECO:0000313" key="1">
    <source>
        <dbReference type="EMBL" id="MFD0725334.1"/>
    </source>
</evidence>
<dbReference type="CDD" id="cd03443">
    <property type="entry name" value="PaaI_thioesterase"/>
    <property type="match status" value="1"/>
</dbReference>
<sequence>MANKTLALYERVRRWPAGHWLFTRAICFKAPYFGSISPRIETLEPGRCVASIKRHRAITNHIGSVHAIAMCNLAELTGGMVTEVSLPDSMRWIPKGMTVQYLKKAMGTIRAVATPSIPVVHADQGYELPVDVVLTDAAGDAVFKATISMWLSPKPSSPKPSR</sequence>
<dbReference type="RefSeq" id="WP_386822951.1">
    <property type="nucleotide sequence ID" value="NZ_JBHTIF010000001.1"/>
</dbReference>
<dbReference type="Proteomes" id="UP001597110">
    <property type="component" value="Unassembled WGS sequence"/>
</dbReference>
<dbReference type="Pfam" id="PF14539">
    <property type="entry name" value="DUF4442"/>
    <property type="match status" value="1"/>
</dbReference>
<dbReference type="EMBL" id="JBHTIF010000001">
    <property type="protein sequence ID" value="MFD0725334.1"/>
    <property type="molecule type" value="Genomic_DNA"/>
</dbReference>
<dbReference type="InterPro" id="IPR027961">
    <property type="entry name" value="DUF4442"/>
</dbReference>
<reference evidence="2" key="1">
    <citation type="journal article" date="2019" name="Int. J. Syst. Evol. Microbiol.">
        <title>The Global Catalogue of Microorganisms (GCM) 10K type strain sequencing project: providing services to taxonomists for standard genome sequencing and annotation.</title>
        <authorList>
            <consortium name="The Broad Institute Genomics Platform"/>
            <consortium name="The Broad Institute Genome Sequencing Center for Infectious Disease"/>
            <person name="Wu L."/>
            <person name="Ma J."/>
        </authorList>
    </citation>
    <scope>NUCLEOTIDE SEQUENCE [LARGE SCALE GENOMIC DNA]</scope>
    <source>
        <strain evidence="2">CCUG 55585</strain>
    </source>
</reference>
<name>A0ABW2Y9U8_9GAMM</name>
<evidence type="ECO:0000313" key="2">
    <source>
        <dbReference type="Proteomes" id="UP001597110"/>
    </source>
</evidence>
<comment type="caution">
    <text evidence="1">The sequence shown here is derived from an EMBL/GenBank/DDBJ whole genome shotgun (WGS) entry which is preliminary data.</text>
</comment>